<organism evidence="1 2">
    <name type="scientific">Nelumbo nucifera</name>
    <name type="common">Sacred lotus</name>
    <dbReference type="NCBI Taxonomy" id="4432"/>
    <lineage>
        <taxon>Eukaryota</taxon>
        <taxon>Viridiplantae</taxon>
        <taxon>Streptophyta</taxon>
        <taxon>Embryophyta</taxon>
        <taxon>Tracheophyta</taxon>
        <taxon>Spermatophyta</taxon>
        <taxon>Magnoliopsida</taxon>
        <taxon>Proteales</taxon>
        <taxon>Nelumbonaceae</taxon>
        <taxon>Nelumbo</taxon>
    </lineage>
</organism>
<dbReference type="EMBL" id="DUZY01000006">
    <property type="protein sequence ID" value="DAD42208.1"/>
    <property type="molecule type" value="Genomic_DNA"/>
</dbReference>
<evidence type="ECO:0000313" key="1">
    <source>
        <dbReference type="EMBL" id="DAD42208.1"/>
    </source>
</evidence>
<comment type="caution">
    <text evidence="1">The sequence shown here is derived from an EMBL/GenBank/DDBJ whole genome shotgun (WGS) entry which is preliminary data.</text>
</comment>
<dbReference type="AlphaFoldDB" id="A0A822ZKE4"/>
<accession>A0A822ZKE4</accession>
<protein>
    <submittedName>
        <fullName evidence="1">Uncharacterized protein</fullName>
    </submittedName>
</protein>
<dbReference type="Proteomes" id="UP000607653">
    <property type="component" value="Unassembled WGS sequence"/>
</dbReference>
<proteinExistence type="predicted"/>
<reference evidence="1 2" key="1">
    <citation type="journal article" date="2020" name="Mol. Biol. Evol.">
        <title>Distinct Expression and Methylation Patterns for Genes with Different Fates following a Single Whole-Genome Duplication in Flowering Plants.</title>
        <authorList>
            <person name="Shi T."/>
            <person name="Rahmani R.S."/>
            <person name="Gugger P.F."/>
            <person name="Wang M."/>
            <person name="Li H."/>
            <person name="Zhang Y."/>
            <person name="Li Z."/>
            <person name="Wang Q."/>
            <person name="Van de Peer Y."/>
            <person name="Marchal K."/>
            <person name="Chen J."/>
        </authorList>
    </citation>
    <scope>NUCLEOTIDE SEQUENCE [LARGE SCALE GENOMIC DNA]</scope>
    <source>
        <tissue evidence="1">Leaf</tissue>
    </source>
</reference>
<sequence length="104" mass="11276">MFRIVKAVEREPASCGSITDDMGELRRIKREQASGNKIENVGAQMNDSVRNPSEQVADAEALLDIASILVTSVKSSCNGVTPADFVTSLLKISTFPWAKTFEAD</sequence>
<evidence type="ECO:0000313" key="2">
    <source>
        <dbReference type="Proteomes" id="UP000607653"/>
    </source>
</evidence>
<gene>
    <name evidence="1" type="ORF">HUJ06_000438</name>
</gene>
<keyword evidence="2" id="KW-1185">Reference proteome</keyword>
<name>A0A822ZKE4_NELNU</name>